<evidence type="ECO:0000256" key="1">
    <source>
        <dbReference type="SAM" id="MobiDB-lite"/>
    </source>
</evidence>
<name>A0A6A2VD51_9BIFI</name>
<feature type="region of interest" description="Disordered" evidence="1">
    <location>
        <begin position="152"/>
        <end position="180"/>
    </location>
</feature>
<keyword evidence="3" id="KW-1185">Reference proteome</keyword>
<feature type="non-terminal residue" evidence="2">
    <location>
        <position position="180"/>
    </location>
</feature>
<dbReference type="EMBL" id="WBSO01000026">
    <property type="protein sequence ID" value="KAB8291970.1"/>
    <property type="molecule type" value="Genomic_DNA"/>
</dbReference>
<reference evidence="2 3" key="1">
    <citation type="submission" date="2019-09" db="EMBL/GenBank/DDBJ databases">
        <title>Characterization of the phylogenetic diversity of two novel species belonging to the genus Bifidobacterium: Bifidobacterium cebidarum sp. nov. and Bifidobacterium leontopitheci sp. nov.</title>
        <authorList>
            <person name="Lugli G.A."/>
            <person name="Duranti S."/>
            <person name="Milani C."/>
            <person name="Turroni F."/>
            <person name="Ventura M."/>
        </authorList>
    </citation>
    <scope>NUCLEOTIDE SEQUENCE [LARGE SCALE GENOMIC DNA]</scope>
    <source>
        <strain evidence="2 3">DSM 100238</strain>
    </source>
</reference>
<proteinExistence type="predicted"/>
<gene>
    <name evidence="2" type="ORF">DSM100238_1819</name>
</gene>
<evidence type="ECO:0000313" key="2">
    <source>
        <dbReference type="EMBL" id="KAB8291970.1"/>
    </source>
</evidence>
<protein>
    <submittedName>
        <fullName evidence="2">Uncharacterized protein</fullName>
    </submittedName>
</protein>
<dbReference type="AlphaFoldDB" id="A0A6A2VD51"/>
<feature type="compositionally biased region" description="Basic and acidic residues" evidence="1">
    <location>
        <begin position="152"/>
        <end position="166"/>
    </location>
</feature>
<evidence type="ECO:0000313" key="3">
    <source>
        <dbReference type="Proteomes" id="UP000440041"/>
    </source>
</evidence>
<accession>A0A6A2VD51</accession>
<dbReference type="Proteomes" id="UP000440041">
    <property type="component" value="Unassembled WGS sequence"/>
</dbReference>
<organism evidence="2 3">
    <name type="scientific">Bifidobacterium apri</name>
    <dbReference type="NCBI Taxonomy" id="1769423"/>
    <lineage>
        <taxon>Bacteria</taxon>
        <taxon>Bacillati</taxon>
        <taxon>Actinomycetota</taxon>
        <taxon>Actinomycetes</taxon>
        <taxon>Bifidobacteriales</taxon>
        <taxon>Bifidobacteriaceae</taxon>
        <taxon>Bifidobacterium</taxon>
    </lineage>
</organism>
<comment type="caution">
    <text evidence="2">The sequence shown here is derived from an EMBL/GenBank/DDBJ whole genome shotgun (WGS) entry which is preliminary data.</text>
</comment>
<sequence>MNKKIYIILSIILSIISMIIITPPALATEQNSITLNVQPSETKIGSTTNSDEYNSMNVECGGIDSNGIQRHYCQDIYTETIWWHNRETGALEQGDTLSCSIGGWTKDYSYYDEKEQCGDVEITYCIWTYDMNTLDPIQGAIWHNKTLGDSTPSDKDGKLCWHKDANPPEVSEGASSKQTP</sequence>